<keyword evidence="2" id="KW-1185">Reference proteome</keyword>
<dbReference type="Proteomes" id="UP001732700">
    <property type="component" value="Chromosome 7C"/>
</dbReference>
<reference evidence="1" key="1">
    <citation type="submission" date="2021-05" db="EMBL/GenBank/DDBJ databases">
        <authorList>
            <person name="Scholz U."/>
            <person name="Mascher M."/>
            <person name="Fiebig A."/>
        </authorList>
    </citation>
    <scope>NUCLEOTIDE SEQUENCE [LARGE SCALE GENOMIC DNA]</scope>
</reference>
<name>A0ACD6A059_AVESA</name>
<dbReference type="EnsemblPlants" id="AVESA.00010b.r2.7CG0673420.1">
    <property type="protein sequence ID" value="AVESA.00010b.r2.7CG0673420.1.CDS"/>
    <property type="gene ID" value="AVESA.00010b.r2.7CG0673420"/>
</dbReference>
<evidence type="ECO:0000313" key="1">
    <source>
        <dbReference type="EnsemblPlants" id="AVESA.00010b.r2.7CG0673420.1.CDS"/>
    </source>
</evidence>
<protein>
    <submittedName>
        <fullName evidence="1">Uncharacterized protein</fullName>
    </submittedName>
</protein>
<accession>A0ACD6A059</accession>
<evidence type="ECO:0000313" key="2">
    <source>
        <dbReference type="Proteomes" id="UP001732700"/>
    </source>
</evidence>
<sequence>MAHNMLSEIHKDNTHWTIYVLVSHMWHYCGGTDEGPIKHTDLVLLDSEGTHIYGQLPPEPAEKLKDVLQEGKVFVIRKFLCNASKTTYIPVESAFMVQFTNYTTVEEKHALADTFTFCTYSLTAFVDIPRARGGPARFFDVVGRISIVFYVVLVQSMHQTAPSNTRTIMLEDLLGNTIRLVLWGDRVAGFDADTVRAMGAKEPVIAIFVGTLPKMAFGVKGLIGISACRSYIDEDIPDINSIRNGLGDKFAPLATYDPVGPGALVPRVHEDPTNKTVKELDELDPFEDMEKRFCCTITISRFDPDQRWWFHSCSMCRKSTKHDGFQYRCSDDTCSSVEADLMYCVSVFTADDTVEAEFILFDRVAARAVGKSLMAILRQKYRGYNTASNLANATRNDAFVLDEITNLVGKKYRMLVSISKRWKSQKNTDKLAFQVNRIEETFKPELPPLVFDNGSGSIGSSSLGVGSSSQVPSVGPVLWPASHVPRTHSSPANQTPPPTVRLSPSTPATWSSAPKCGARRSLFNTPLKETKEPAMDHVLDGQLLSEAVMGGSAISTDVKDDQFLSPNTKPAAGDKDDA</sequence>
<organism evidence="1 2">
    <name type="scientific">Avena sativa</name>
    <name type="common">Oat</name>
    <dbReference type="NCBI Taxonomy" id="4498"/>
    <lineage>
        <taxon>Eukaryota</taxon>
        <taxon>Viridiplantae</taxon>
        <taxon>Streptophyta</taxon>
        <taxon>Embryophyta</taxon>
        <taxon>Tracheophyta</taxon>
        <taxon>Spermatophyta</taxon>
        <taxon>Magnoliopsida</taxon>
        <taxon>Liliopsida</taxon>
        <taxon>Poales</taxon>
        <taxon>Poaceae</taxon>
        <taxon>BOP clade</taxon>
        <taxon>Pooideae</taxon>
        <taxon>Poodae</taxon>
        <taxon>Poeae</taxon>
        <taxon>Poeae Chloroplast Group 1 (Aveneae type)</taxon>
        <taxon>Aveninae</taxon>
        <taxon>Avena</taxon>
    </lineage>
</organism>
<proteinExistence type="predicted"/>
<reference evidence="1" key="2">
    <citation type="submission" date="2025-09" db="UniProtKB">
        <authorList>
            <consortium name="EnsemblPlants"/>
        </authorList>
    </citation>
    <scope>IDENTIFICATION</scope>
</reference>